<accession>A0A0N1KT05</accession>
<gene>
    <name evidence="2" type="ORF">AOB46_19190</name>
</gene>
<evidence type="ECO:0000256" key="1">
    <source>
        <dbReference type="SAM" id="Phobius"/>
    </source>
</evidence>
<evidence type="ECO:0000313" key="3">
    <source>
        <dbReference type="Proteomes" id="UP000037953"/>
    </source>
</evidence>
<feature type="transmembrane region" description="Helical" evidence="1">
    <location>
        <begin position="6"/>
        <end position="23"/>
    </location>
</feature>
<keyword evidence="1" id="KW-0812">Transmembrane</keyword>
<reference evidence="2 3" key="1">
    <citation type="journal article" date="2015" name="Genom Data">
        <title>Draft genome sequence of a multidrug-resistant Chryseobacterium indologenes isolate from Malaysia.</title>
        <authorList>
            <person name="Yu C.Y."/>
            <person name="Ang G.Y."/>
            <person name="Cheng H.J."/>
            <person name="Cheong Y.M."/>
            <person name="Yin W.F."/>
            <person name="Chan K.G."/>
        </authorList>
    </citation>
    <scope>NUCLEOTIDE SEQUENCE [LARGE SCALE GENOMIC DNA]</scope>
    <source>
        <strain evidence="2 3">CI_885</strain>
    </source>
</reference>
<evidence type="ECO:0000313" key="2">
    <source>
        <dbReference type="EMBL" id="KPE49645.1"/>
    </source>
</evidence>
<feature type="transmembrane region" description="Helical" evidence="1">
    <location>
        <begin position="44"/>
        <end position="65"/>
    </location>
</feature>
<dbReference type="AlphaFoldDB" id="A0A0N1KT05"/>
<dbReference type="PATRIC" id="fig|253.9.peg.1803"/>
<dbReference type="Proteomes" id="UP000037953">
    <property type="component" value="Unassembled WGS sequence"/>
</dbReference>
<comment type="caution">
    <text evidence="2">The sequence shown here is derived from an EMBL/GenBank/DDBJ whole genome shotgun (WGS) entry which is preliminary data.</text>
</comment>
<sequence length="80" mass="9467">MRKIDPAFVIFVSFRLLFILNNYKKNIGKINTYFPYIFLKLKRVCNNYIISLFSFIPNPLALIPINKANIEQKIPEFLRG</sequence>
<organism evidence="2 3">
    <name type="scientific">Chryseobacterium indologenes</name>
    <name type="common">Flavobacterium indologenes</name>
    <dbReference type="NCBI Taxonomy" id="253"/>
    <lineage>
        <taxon>Bacteria</taxon>
        <taxon>Pseudomonadati</taxon>
        <taxon>Bacteroidota</taxon>
        <taxon>Flavobacteriia</taxon>
        <taxon>Flavobacteriales</taxon>
        <taxon>Weeksellaceae</taxon>
        <taxon>Chryseobacterium group</taxon>
        <taxon>Chryseobacterium</taxon>
    </lineage>
</organism>
<keyword evidence="1" id="KW-0472">Membrane</keyword>
<dbReference type="EMBL" id="LJOD01000016">
    <property type="protein sequence ID" value="KPE49645.1"/>
    <property type="molecule type" value="Genomic_DNA"/>
</dbReference>
<reference evidence="3" key="2">
    <citation type="submission" date="2015-09" db="EMBL/GenBank/DDBJ databases">
        <title>Draft genome sequence of a multidrug-resistant Chryseobacterium indologenes isolate from Malaysia.</title>
        <authorList>
            <person name="Yu C.Y."/>
            <person name="Ang G.Y."/>
            <person name="Chan K.-G."/>
        </authorList>
    </citation>
    <scope>NUCLEOTIDE SEQUENCE [LARGE SCALE GENOMIC DNA]</scope>
    <source>
        <strain evidence="3">CI_885</strain>
    </source>
</reference>
<keyword evidence="1" id="KW-1133">Transmembrane helix</keyword>
<protein>
    <submittedName>
        <fullName evidence="2">Uncharacterized protein</fullName>
    </submittedName>
</protein>
<proteinExistence type="predicted"/>
<name>A0A0N1KT05_CHRID</name>